<dbReference type="GO" id="GO:0005525">
    <property type="term" value="F:GTP binding"/>
    <property type="evidence" value="ECO:0007669"/>
    <property type="project" value="UniProtKB-UniRule"/>
</dbReference>
<evidence type="ECO:0000256" key="4">
    <source>
        <dbReference type="ARBA" id="ARBA00023134"/>
    </source>
</evidence>
<feature type="domain" description="AAA+ ATPase" evidence="8">
    <location>
        <begin position="214"/>
        <end position="362"/>
    </location>
</feature>
<reference evidence="10 11" key="1">
    <citation type="submission" date="2019-03" db="EMBL/GenBank/DDBJ databases">
        <title>Genomic Encyclopedia of Type Strains, Phase IV (KMG-IV): sequencing the most valuable type-strain genomes for metagenomic binning, comparative biology and taxonomic classification.</title>
        <authorList>
            <person name="Goeker M."/>
        </authorList>
    </citation>
    <scope>NUCLEOTIDE SEQUENCE [LARGE SCALE GENOMIC DNA]</scope>
    <source>
        <strain evidence="10 11">DSM 23344</strain>
    </source>
</reference>
<organism evidence="10 11">
    <name type="scientific">Chromatocurvus halotolerans</name>
    <dbReference type="NCBI Taxonomy" id="1132028"/>
    <lineage>
        <taxon>Bacteria</taxon>
        <taxon>Pseudomonadati</taxon>
        <taxon>Pseudomonadota</taxon>
        <taxon>Gammaproteobacteria</taxon>
        <taxon>Cellvibrionales</taxon>
        <taxon>Halieaceae</taxon>
        <taxon>Chromatocurvus</taxon>
    </lineage>
</organism>
<dbReference type="InterPro" id="IPR027417">
    <property type="entry name" value="P-loop_NTPase"/>
</dbReference>
<keyword evidence="11" id="KW-1185">Reference proteome</keyword>
<feature type="compositionally biased region" description="Low complexity" evidence="7">
    <location>
        <begin position="95"/>
        <end position="115"/>
    </location>
</feature>
<feature type="region of interest" description="Disordered" evidence="7">
    <location>
        <begin position="55"/>
        <end position="125"/>
    </location>
</feature>
<dbReference type="OrthoDB" id="9778554at2"/>
<keyword evidence="3" id="KW-0547">Nucleotide-binding</keyword>
<dbReference type="EMBL" id="SLWX01000004">
    <property type="protein sequence ID" value="TCO76587.1"/>
    <property type="molecule type" value="Genomic_DNA"/>
</dbReference>
<evidence type="ECO:0000313" key="11">
    <source>
        <dbReference type="Proteomes" id="UP000294980"/>
    </source>
</evidence>
<feature type="compositionally biased region" description="Low complexity" evidence="7">
    <location>
        <begin position="61"/>
        <end position="84"/>
    </location>
</feature>
<dbReference type="InterPro" id="IPR020006">
    <property type="entry name" value="FlhF"/>
</dbReference>
<evidence type="ECO:0000259" key="8">
    <source>
        <dbReference type="SMART" id="SM00382"/>
    </source>
</evidence>
<dbReference type="InterPro" id="IPR000897">
    <property type="entry name" value="SRP54_GTPase_dom"/>
</dbReference>
<evidence type="ECO:0000256" key="7">
    <source>
        <dbReference type="SAM" id="MobiDB-lite"/>
    </source>
</evidence>
<dbReference type="PANTHER" id="PTHR43134:SF3">
    <property type="entry name" value="FLAGELLAR BIOSYNTHESIS PROTEIN FLHF"/>
    <property type="match status" value="1"/>
</dbReference>
<comment type="caution">
    <text evidence="10">The sequence shown here is derived from an EMBL/GenBank/DDBJ whole genome shotgun (WGS) entry which is preliminary data.</text>
</comment>
<dbReference type="GO" id="GO:0006614">
    <property type="term" value="P:SRP-dependent cotranslational protein targeting to membrane"/>
    <property type="evidence" value="ECO:0007669"/>
    <property type="project" value="UniProtKB-UniRule"/>
</dbReference>
<accession>A0A4R2KUT0</accession>
<dbReference type="SUPFAM" id="SSF52540">
    <property type="entry name" value="P-loop containing nucleoside triphosphate hydrolases"/>
    <property type="match status" value="1"/>
</dbReference>
<dbReference type="AlphaFoldDB" id="A0A4R2KUT0"/>
<keyword evidence="5" id="KW-0472">Membrane</keyword>
<dbReference type="SMART" id="SM00962">
    <property type="entry name" value="SRP54"/>
    <property type="match status" value="1"/>
</dbReference>
<keyword evidence="4" id="KW-0342">GTP-binding</keyword>
<dbReference type="Pfam" id="PF00448">
    <property type="entry name" value="SRP54"/>
    <property type="match status" value="1"/>
</dbReference>
<dbReference type="GO" id="GO:0005886">
    <property type="term" value="C:plasma membrane"/>
    <property type="evidence" value="ECO:0007669"/>
    <property type="project" value="UniProtKB-SubCell"/>
</dbReference>
<sequence length="433" mass="46643">MQIKRYVAEDMRQALKQVRDEQGPDAVILSSRQIPDGLEVVAAVDYDETLIDPSLQGAGAATTSRPRSPLSSARPASARAQTADAGRRASAHAEPVPSAAPRSPLRPASRPASMRNDVAAPEESLSGMRDEIKALRRMLECQLSSLAWNDFSRQSPVRADLLRNLLQLGLPSPLAQDITARVPADERDPARAWRQALTDFAHMVAVEPEDPLMQGGVMVLVGPTGVGKTTAIARFAAHYAEVHGSEHVAMISTDNSRPGAQECLFSAGRLLNIPVYQANTAAEVQERLNRLAHVRVVLVDTAGAARDDHDLGQSAGLGRPDGRIVTRYLVLAANAQIQALEEAVMLYSRQSLNGIIATKLDETASLGGLLSVVALSGLPLVRVSDSADLSRPLRTLSSRRLVKRGVSLMRESPRRMDKESVAQHIGEMHYALG</sequence>
<keyword evidence="10" id="KW-0969">Cilium</keyword>
<evidence type="ECO:0000256" key="1">
    <source>
        <dbReference type="ARBA" id="ARBA00004413"/>
    </source>
</evidence>
<comment type="similarity">
    <text evidence="2">Belongs to the GTP-binding SRP family.</text>
</comment>
<dbReference type="GO" id="GO:0003924">
    <property type="term" value="F:GTPase activity"/>
    <property type="evidence" value="ECO:0007669"/>
    <property type="project" value="UniProtKB-UniRule"/>
</dbReference>
<dbReference type="PANTHER" id="PTHR43134">
    <property type="entry name" value="SIGNAL RECOGNITION PARTICLE RECEPTOR SUBUNIT ALPHA"/>
    <property type="match status" value="1"/>
</dbReference>
<dbReference type="GO" id="GO:0044781">
    <property type="term" value="P:bacterial-type flagellum organization"/>
    <property type="evidence" value="ECO:0007669"/>
    <property type="project" value="UniProtKB-UniRule"/>
</dbReference>
<proteinExistence type="inferred from homology"/>
<dbReference type="NCBIfam" id="TIGR03499">
    <property type="entry name" value="FlhF"/>
    <property type="match status" value="1"/>
</dbReference>
<keyword evidence="10" id="KW-0282">Flagellum</keyword>
<evidence type="ECO:0000313" key="10">
    <source>
        <dbReference type="EMBL" id="TCO76587.1"/>
    </source>
</evidence>
<dbReference type="SMART" id="SM00382">
    <property type="entry name" value="AAA"/>
    <property type="match status" value="1"/>
</dbReference>
<dbReference type="Proteomes" id="UP000294980">
    <property type="component" value="Unassembled WGS sequence"/>
</dbReference>
<dbReference type="RefSeq" id="WP_117314834.1">
    <property type="nucleotide sequence ID" value="NZ_QQSW01000002.1"/>
</dbReference>
<keyword evidence="10" id="KW-0966">Cell projection</keyword>
<protein>
    <recommendedName>
        <fullName evidence="6">Flagellar biosynthesis protein FlhF</fullName>
    </recommendedName>
</protein>
<name>A0A4R2KUT0_9GAMM</name>
<comment type="subcellular location">
    <subcellularLocation>
        <location evidence="1">Cell membrane</location>
        <topology evidence="1">Peripheral membrane protein</topology>
        <orientation evidence="1">Cytoplasmic side</orientation>
    </subcellularLocation>
</comment>
<gene>
    <name evidence="10" type="ORF">EV688_10441</name>
</gene>
<evidence type="ECO:0000256" key="2">
    <source>
        <dbReference type="ARBA" id="ARBA00008531"/>
    </source>
</evidence>
<dbReference type="Gene3D" id="3.40.50.300">
    <property type="entry name" value="P-loop containing nucleotide triphosphate hydrolases"/>
    <property type="match status" value="1"/>
</dbReference>
<dbReference type="InterPro" id="IPR003593">
    <property type="entry name" value="AAA+_ATPase"/>
</dbReference>
<evidence type="ECO:0000256" key="6">
    <source>
        <dbReference type="NCBIfam" id="TIGR03499"/>
    </source>
</evidence>
<evidence type="ECO:0000259" key="9">
    <source>
        <dbReference type="SMART" id="SM00962"/>
    </source>
</evidence>
<feature type="domain" description="SRP54-type proteins GTP-binding" evidence="9">
    <location>
        <begin position="215"/>
        <end position="405"/>
    </location>
</feature>
<evidence type="ECO:0000256" key="5">
    <source>
        <dbReference type="ARBA" id="ARBA00023136"/>
    </source>
</evidence>
<dbReference type="GO" id="GO:0005047">
    <property type="term" value="F:signal recognition particle binding"/>
    <property type="evidence" value="ECO:0007669"/>
    <property type="project" value="TreeGrafter"/>
</dbReference>
<evidence type="ECO:0000256" key="3">
    <source>
        <dbReference type="ARBA" id="ARBA00022741"/>
    </source>
</evidence>